<evidence type="ECO:0000256" key="6">
    <source>
        <dbReference type="SAM" id="Phobius"/>
    </source>
</evidence>
<accession>A0A1L5YQM7</accession>
<dbReference type="GO" id="GO:0019013">
    <property type="term" value="C:viral nucleocapsid"/>
    <property type="evidence" value="ECO:0007669"/>
    <property type="project" value="InterPro"/>
</dbReference>
<keyword evidence="6" id="KW-0812">Transmembrane</keyword>
<dbReference type="OrthoDB" id="1939at10239"/>
<dbReference type="EMBL" id="MK572875">
    <property type="protein sequence ID" value="QGQ63301.1"/>
    <property type="molecule type" value="Genomic_DNA"/>
</dbReference>
<evidence type="ECO:0000313" key="11">
    <source>
        <dbReference type="EMBL" id="QGQ63301.1"/>
    </source>
</evidence>
<evidence type="ECO:0000313" key="13">
    <source>
        <dbReference type="Proteomes" id="UP000425128"/>
    </source>
</evidence>
<dbReference type="RefSeq" id="NP_043884.1">
    <property type="nucleotide sequence ID" value="NC_001720.1"/>
</dbReference>
<feature type="compositionally biased region" description="Basic residues" evidence="5">
    <location>
        <begin position="24"/>
        <end position="49"/>
    </location>
</feature>
<evidence type="ECO:0000313" key="14">
    <source>
        <dbReference type="Proteomes" id="UP000425566"/>
    </source>
</evidence>
<evidence type="ECO:0000256" key="2">
    <source>
        <dbReference type="ARBA" id="ARBA00022844"/>
    </source>
</evidence>
<name>A0A1L5YQM7_9ADEN</name>
<proteinExistence type="predicted"/>
<evidence type="ECO:0000256" key="4">
    <source>
        <dbReference type="ARBA" id="ARBA00023125"/>
    </source>
</evidence>
<dbReference type="EMBL" id="MK572848">
    <property type="protein sequence ID" value="QGQ62296.1"/>
    <property type="molecule type" value="Genomic_DNA"/>
</dbReference>
<dbReference type="Proteomes" id="UP000315483">
    <property type="component" value="Segment"/>
</dbReference>
<reference evidence="8" key="2">
    <citation type="journal article" date="2017" name="Genome Announc.">
        <title>Genome Sequence of Fowl Aviadenovirus A Strain JM1/1, Which Caused Gizzard Erosions in Japan.</title>
        <authorList>
            <person name="Thanasut K."/>
            <person name="Fujino K."/>
            <person name="Taharaguchi M."/>
            <person name="Taharaguchi S."/>
            <person name="Shimokawa F."/>
            <person name="Murakami M."/>
            <person name="Takase K."/>
        </authorList>
    </citation>
    <scope>NUCLEOTIDE SEQUENCE [LARGE SCALE GENOMIC DNA]</scope>
    <source>
        <strain evidence="8">JM1/1</strain>
    </source>
</reference>
<keyword evidence="3" id="KW-0426">Late protein</keyword>
<dbReference type="InterPro" id="IPR008393">
    <property type="entry name" value="Adenovirus_late_L2_mu_core"/>
</dbReference>
<dbReference type="GO" id="GO:0003677">
    <property type="term" value="F:DNA binding"/>
    <property type="evidence" value="ECO:0007669"/>
    <property type="project" value="UniProtKB-KW"/>
</dbReference>
<feature type="transmembrane region" description="Helical" evidence="6">
    <location>
        <begin position="148"/>
        <end position="173"/>
    </location>
</feature>
<evidence type="ECO:0000313" key="12">
    <source>
        <dbReference type="Proteomes" id="UP000422840"/>
    </source>
</evidence>
<comment type="subcellular location">
    <subcellularLocation>
        <location evidence="1">Virion</location>
    </subcellularLocation>
</comment>
<feature type="region of interest" description="Disordered" evidence="5">
    <location>
        <begin position="22"/>
        <end position="52"/>
    </location>
</feature>
<keyword evidence="6" id="KW-0472">Membrane</keyword>
<evidence type="ECO:0000313" key="8">
    <source>
        <dbReference type="EMBL" id="ASU56018.1"/>
    </source>
</evidence>
<dbReference type="EMBL" id="MF168407">
    <property type="protein sequence ID" value="ASU56018.1"/>
    <property type="molecule type" value="Genomic_DNA"/>
</dbReference>
<keyword evidence="6" id="KW-1133">Transmembrane helix</keyword>
<dbReference type="Pfam" id="PF05829">
    <property type="entry name" value="Adeno_PX"/>
    <property type="match status" value="1"/>
</dbReference>
<evidence type="ECO:0000256" key="1">
    <source>
        <dbReference type="ARBA" id="ARBA00004328"/>
    </source>
</evidence>
<evidence type="ECO:0000313" key="10">
    <source>
        <dbReference type="EMBL" id="QGQ62296.1"/>
    </source>
</evidence>
<protein>
    <submittedName>
        <fullName evidence="8 9">L2 mu</fullName>
    </submittedName>
    <submittedName>
        <fullName evidence="11">L2 pX</fullName>
    </submittedName>
    <submittedName>
        <fullName evidence="7">Major core protein</fullName>
    </submittedName>
</protein>
<dbReference type="EMBL" id="KX247011">
    <property type="protein sequence ID" value="APP94062.1"/>
    <property type="molecule type" value="Genomic_DNA"/>
</dbReference>
<gene>
    <name evidence="8" type="primary">L2</name>
</gene>
<dbReference type="Proteomes" id="UP000425128">
    <property type="component" value="Segment"/>
</dbReference>
<keyword evidence="4" id="KW-0238">DNA-binding</keyword>
<dbReference type="Proteomes" id="UP000315643">
    <property type="component" value="Genome"/>
</dbReference>
<sequence length="188" mass="19789">MCAVAIHRSDVVMPSVLLTGGRTAKGKKRASRRRVKVPKLPKGARRKRASVTPVPTVATATASERAALTNLARRLQRGDYAAWRPADYTSPAVSEAARAAASSGTPATARDLATGTLARAVPMTGTGGRRRKRTATRRRSLKGGFLPALIPIIAAAIGAIPGIAGTAVGIANLKEQQRQFNKIYGDKK</sequence>
<evidence type="ECO:0000256" key="5">
    <source>
        <dbReference type="SAM" id="MobiDB-lite"/>
    </source>
</evidence>
<organism evidence="7">
    <name type="scientific">Fowl aviadenovirus A</name>
    <dbReference type="NCBI Taxonomy" id="190061"/>
    <lineage>
        <taxon>Viruses</taxon>
        <taxon>Varidnaviria</taxon>
        <taxon>Bamfordvirae</taxon>
        <taxon>Preplasmiviricota</taxon>
        <taxon>Polisuviricotina</taxon>
        <taxon>Pharingeaviricetes</taxon>
        <taxon>Rowavirales</taxon>
        <taxon>Adenoviridae</taxon>
        <taxon>Aviadenovirus</taxon>
        <taxon>Aviadenovirus ventriculi</taxon>
    </lineage>
</organism>
<dbReference type="GeneID" id="1476561"/>
<keyword evidence="2" id="KW-0946">Virion</keyword>
<evidence type="ECO:0000313" key="7">
    <source>
        <dbReference type="EMBL" id="APP94062.1"/>
    </source>
</evidence>
<dbReference type="SMR" id="A0A1L5YQM7"/>
<dbReference type="EMBL" id="MK572847">
    <property type="protein sequence ID" value="QGQ62262.1"/>
    <property type="molecule type" value="Genomic_DNA"/>
</dbReference>
<dbReference type="Proteomes" id="UP000425566">
    <property type="component" value="Segment"/>
</dbReference>
<reference evidence="7" key="1">
    <citation type="journal article" date="2016" name="Infect. Genet. Evol.">
        <title>Whole genome sequencing of Fowl aviadenovirus A - a causative agent of gizzard erosion and ulceration, in adult laying hens.</title>
        <authorList>
            <person name="Matczuk A.K."/>
            <person name="Niczyporuk J.S."/>
            <person name="Kuczkowski M."/>
            <person name="Wozniakowski G."/>
            <person name="Nowak M."/>
            <person name="Wieliczko A."/>
        </authorList>
    </citation>
    <scope>NUCLEOTIDE SEQUENCE [LARGE SCALE GENOMIC DNA]</scope>
    <source>
        <strain evidence="7">W-15</strain>
    </source>
</reference>
<evidence type="ECO:0000313" key="9">
    <source>
        <dbReference type="EMBL" id="QGQ62262.1"/>
    </source>
</evidence>
<dbReference type="Proteomes" id="UP000422840">
    <property type="component" value="Segment"/>
</dbReference>
<reference evidence="12 13" key="3">
    <citation type="journal article" date="2019" name="Viruses">
        <title>Fowl Adenovirus (FAdV) Recombination with Intertypic Crossovers in Genomes of FAdV-D and FAdV-E, Displaying Hybrid Serological Phenotypes.</title>
        <authorList>
            <person name="Schachner A."/>
            <person name="Gonzalez G."/>
            <person name="Endler L."/>
            <person name="Ito K."/>
            <person name="Hess M."/>
        </authorList>
    </citation>
    <scope>NUCLEOTIDE SEQUENCE [LARGE SCALE GENOMIC DNA]</scope>
    <source>
        <strain evidence="10 12">11-7127</strain>
        <strain evidence="11 14">CELO-CORR</strain>
        <strain evidence="9 13">OTE</strain>
    </source>
</reference>
<evidence type="ECO:0000256" key="3">
    <source>
        <dbReference type="ARBA" id="ARBA00022921"/>
    </source>
</evidence>